<dbReference type="AlphaFoldDB" id="A0A0S6W909"/>
<evidence type="ECO:0000259" key="1">
    <source>
        <dbReference type="Pfam" id="PF09968"/>
    </source>
</evidence>
<organism evidence="2">
    <name type="scientific">Vecturithrix granuli</name>
    <dbReference type="NCBI Taxonomy" id="1499967"/>
    <lineage>
        <taxon>Bacteria</taxon>
        <taxon>Candidatus Moduliflexota</taxon>
        <taxon>Candidatus Vecturitrichia</taxon>
        <taxon>Candidatus Vecturitrichales</taxon>
        <taxon>Candidatus Vecturitrichaceae</taxon>
        <taxon>Candidatus Vecturithrix</taxon>
    </lineage>
</organism>
<protein>
    <recommendedName>
        <fullName evidence="1">DUF2202 domain-containing protein</fullName>
    </recommendedName>
</protein>
<feature type="domain" description="DUF2202" evidence="1">
    <location>
        <begin position="7"/>
        <end position="150"/>
    </location>
</feature>
<dbReference type="STRING" id="1499967.U27_01726"/>
<dbReference type="HOGENOM" id="CLU_140906_0_0_0"/>
<dbReference type="Proteomes" id="UP000030661">
    <property type="component" value="Unassembled WGS sequence"/>
</dbReference>
<dbReference type="Gene3D" id="1.20.1260.10">
    <property type="match status" value="1"/>
</dbReference>
<dbReference type="InterPro" id="IPR012347">
    <property type="entry name" value="Ferritin-like"/>
</dbReference>
<accession>A0A0S6W909</accession>
<name>A0A0S6W909_VECG1</name>
<keyword evidence="3" id="KW-1185">Reference proteome</keyword>
<dbReference type="SUPFAM" id="SSF47240">
    <property type="entry name" value="Ferritin-like"/>
    <property type="match status" value="1"/>
</dbReference>
<evidence type="ECO:0000313" key="3">
    <source>
        <dbReference type="Proteomes" id="UP000030661"/>
    </source>
</evidence>
<dbReference type="Pfam" id="PF09968">
    <property type="entry name" value="DUF2202"/>
    <property type="match status" value="1"/>
</dbReference>
<sequence length="160" mass="18661">MLQDYQIKTLMLVYELEKTIGDIYAVFAERFPEHKTLWNTLAKEEQEHAEAVRQLYRLTYEKQVLFDEGSIKTEAVQSIVDYLKRTYDAAKRGKFTAAQAVSITYDTEKSLIEKNIFKHFKVAPQLAETLQYLQDGSQHHIRLAKKELEKIQRAHGKPKG</sequence>
<dbReference type="eggNOG" id="ENOG503390P">
    <property type="taxonomic scope" value="Bacteria"/>
</dbReference>
<proteinExistence type="predicted"/>
<reference evidence="2" key="1">
    <citation type="journal article" date="2015" name="PeerJ">
        <title>First genomic representation of candidate bacterial phylum KSB3 points to enhanced environmental sensing as a trigger of wastewater bulking.</title>
        <authorList>
            <person name="Sekiguchi Y."/>
            <person name="Ohashi A."/>
            <person name="Parks D.H."/>
            <person name="Yamauchi T."/>
            <person name="Tyson G.W."/>
            <person name="Hugenholtz P."/>
        </authorList>
    </citation>
    <scope>NUCLEOTIDE SEQUENCE [LARGE SCALE GENOMIC DNA]</scope>
</reference>
<dbReference type="InterPro" id="IPR009078">
    <property type="entry name" value="Ferritin-like_SF"/>
</dbReference>
<evidence type="ECO:0000313" key="2">
    <source>
        <dbReference type="EMBL" id="GAK54895.1"/>
    </source>
</evidence>
<dbReference type="InterPro" id="IPR019243">
    <property type="entry name" value="DUF2202"/>
</dbReference>
<dbReference type="EMBL" id="DF820463">
    <property type="protein sequence ID" value="GAK54895.1"/>
    <property type="molecule type" value="Genomic_DNA"/>
</dbReference>
<gene>
    <name evidence="2" type="ORF">U27_01726</name>
</gene>